<dbReference type="OrthoDB" id="1647761at2"/>
<dbReference type="Pfam" id="PF13031">
    <property type="entry name" value="DUF3892"/>
    <property type="match status" value="1"/>
</dbReference>
<feature type="region of interest" description="Disordered" evidence="1">
    <location>
        <begin position="50"/>
        <end position="75"/>
    </location>
</feature>
<accession>A0A0M0LJ79</accession>
<organism evidence="2 3">
    <name type="scientific">Priestia koreensis</name>
    <dbReference type="NCBI Taxonomy" id="284581"/>
    <lineage>
        <taxon>Bacteria</taxon>
        <taxon>Bacillati</taxon>
        <taxon>Bacillota</taxon>
        <taxon>Bacilli</taxon>
        <taxon>Bacillales</taxon>
        <taxon>Bacillaceae</taxon>
        <taxon>Priestia</taxon>
    </lineage>
</organism>
<proteinExistence type="predicted"/>
<evidence type="ECO:0000313" key="3">
    <source>
        <dbReference type="Proteomes" id="UP000037558"/>
    </source>
</evidence>
<dbReference type="STRING" id="284581.AMD01_03280"/>
<reference evidence="3" key="1">
    <citation type="submission" date="2015-08" db="EMBL/GenBank/DDBJ databases">
        <title>Fjat-14210 dsm16467.</title>
        <authorList>
            <person name="Liu B."/>
            <person name="Wang J."/>
            <person name="Zhu Y."/>
            <person name="Liu G."/>
            <person name="Chen Q."/>
            <person name="Chen Z."/>
            <person name="Lan J."/>
            <person name="Che J."/>
            <person name="Ge C."/>
            <person name="Shi H."/>
            <person name="Pan Z."/>
            <person name="Liu X."/>
        </authorList>
    </citation>
    <scope>NUCLEOTIDE SEQUENCE [LARGE SCALE GENOMIC DNA]</scope>
    <source>
        <strain evidence="3">DSM 16467</strain>
    </source>
</reference>
<name>A0A0M0LJ79_9BACI</name>
<dbReference type="InterPro" id="IPR024997">
    <property type="entry name" value="DUF3892"/>
</dbReference>
<comment type="caution">
    <text evidence="2">The sequence shown here is derived from an EMBL/GenBank/DDBJ whole genome shotgun (WGS) entry which is preliminary data.</text>
</comment>
<sequence length="75" mass="8113">MAKEQFVAVRKNSDGDLDEFQTASGQILSYQDALQLVQAGNVENVSAFKGKDGGTYIRSNPDGDKSNNLDSLPTF</sequence>
<keyword evidence="3" id="KW-1185">Reference proteome</keyword>
<dbReference type="RefSeq" id="WP_053399946.1">
    <property type="nucleotide sequence ID" value="NZ_JAUKEN010000002.1"/>
</dbReference>
<protein>
    <recommendedName>
        <fullName evidence="4">DUF3892 domain-containing protein</fullName>
    </recommendedName>
</protein>
<evidence type="ECO:0000256" key="1">
    <source>
        <dbReference type="SAM" id="MobiDB-lite"/>
    </source>
</evidence>
<evidence type="ECO:0000313" key="2">
    <source>
        <dbReference type="EMBL" id="KOO50773.1"/>
    </source>
</evidence>
<dbReference type="PATRIC" id="fig|284581.3.peg.945"/>
<dbReference type="EMBL" id="LILC01000002">
    <property type="protein sequence ID" value="KOO50773.1"/>
    <property type="molecule type" value="Genomic_DNA"/>
</dbReference>
<dbReference type="AlphaFoldDB" id="A0A0M0LJ79"/>
<dbReference type="Proteomes" id="UP000037558">
    <property type="component" value="Unassembled WGS sequence"/>
</dbReference>
<evidence type="ECO:0008006" key="4">
    <source>
        <dbReference type="Google" id="ProtNLM"/>
    </source>
</evidence>
<gene>
    <name evidence="2" type="ORF">AMD01_03280</name>
</gene>